<proteinExistence type="predicted"/>
<dbReference type="InterPro" id="IPR001214">
    <property type="entry name" value="SET_dom"/>
</dbReference>
<dbReference type="SMART" id="SM00317">
    <property type="entry name" value="SET"/>
    <property type="match status" value="1"/>
</dbReference>
<dbReference type="EMBL" id="JAPMOS010000011">
    <property type="protein sequence ID" value="KAJ4460693.1"/>
    <property type="molecule type" value="Genomic_DNA"/>
</dbReference>
<dbReference type="PANTHER" id="PTHR33524:SF1">
    <property type="entry name" value="SET DOMAIN-CONTAINING PROTEIN"/>
    <property type="match status" value="1"/>
</dbReference>
<sequence>MAEPAVAACPPSKVNILQLLYSHLSGPEDPPADRAADPQMRTVVENAILRQLEHMLTIVHHRHVNHQQAMIDADTYGCACDSHNTQTTSSPCPPPLPFSIAARQSSIVGSGVGVFATGPIRTGTLVSLYPGVIYAREDIPVASQLVWPGNDYLISRTDGTILDGRPIVASLSAPAPTGVSPSEWAGATASERMFRSCLLRDKAQRCGPKDPLLDPRRECPFVVGNLLNHPNPPNHPNCVSFTLDIPATFPRELWKYIPNVPFRPREPADARLVAGLALVAAKDIAPGEELFLDYRYDHINKKTPAWFVPTCLTE</sequence>
<dbReference type="PROSITE" id="PS50280">
    <property type="entry name" value="SET"/>
    <property type="match status" value="1"/>
</dbReference>
<dbReference type="Pfam" id="PF00856">
    <property type="entry name" value="SET"/>
    <property type="match status" value="1"/>
</dbReference>
<comment type="caution">
    <text evidence="2">The sequence shown here is derived from an EMBL/GenBank/DDBJ whole genome shotgun (WGS) entry which is preliminary data.</text>
</comment>
<name>A0ABQ8UND3_9EUKA</name>
<evidence type="ECO:0000313" key="2">
    <source>
        <dbReference type="EMBL" id="KAJ4460693.1"/>
    </source>
</evidence>
<evidence type="ECO:0000313" key="3">
    <source>
        <dbReference type="Proteomes" id="UP001141327"/>
    </source>
</evidence>
<dbReference type="InterPro" id="IPR040415">
    <property type="entry name" value="SETD9"/>
</dbReference>
<accession>A0ABQ8UND3</accession>
<dbReference type="Gene3D" id="2.170.270.10">
    <property type="entry name" value="SET domain"/>
    <property type="match status" value="1"/>
</dbReference>
<organism evidence="2 3">
    <name type="scientific">Paratrimastix pyriformis</name>
    <dbReference type="NCBI Taxonomy" id="342808"/>
    <lineage>
        <taxon>Eukaryota</taxon>
        <taxon>Metamonada</taxon>
        <taxon>Preaxostyla</taxon>
        <taxon>Paratrimastigidae</taxon>
        <taxon>Paratrimastix</taxon>
    </lineage>
</organism>
<dbReference type="InterPro" id="IPR046341">
    <property type="entry name" value="SET_dom_sf"/>
</dbReference>
<keyword evidence="3" id="KW-1185">Reference proteome</keyword>
<gene>
    <name evidence="2" type="ORF">PAPYR_2918</name>
</gene>
<protein>
    <recommendedName>
        <fullName evidence="1">SET domain-containing protein</fullName>
    </recommendedName>
</protein>
<reference evidence="2" key="1">
    <citation type="journal article" date="2022" name="bioRxiv">
        <title>Genomics of Preaxostyla Flagellates Illuminates Evolutionary Transitions and the Path Towards Mitochondrial Loss.</title>
        <authorList>
            <person name="Novak L.V.F."/>
            <person name="Treitli S.C."/>
            <person name="Pyrih J."/>
            <person name="Halakuc P."/>
            <person name="Pipaliya S.V."/>
            <person name="Vacek V."/>
            <person name="Brzon O."/>
            <person name="Soukal P."/>
            <person name="Eme L."/>
            <person name="Dacks J.B."/>
            <person name="Karnkowska A."/>
            <person name="Elias M."/>
            <person name="Hampl V."/>
        </authorList>
    </citation>
    <scope>NUCLEOTIDE SEQUENCE</scope>
    <source>
        <strain evidence="2">RCP-MX</strain>
    </source>
</reference>
<feature type="domain" description="SET" evidence="1">
    <location>
        <begin position="98"/>
        <end position="295"/>
    </location>
</feature>
<dbReference type="PANTHER" id="PTHR33524">
    <property type="entry name" value="C5ORF35"/>
    <property type="match status" value="1"/>
</dbReference>
<dbReference type="SUPFAM" id="SSF82199">
    <property type="entry name" value="SET domain"/>
    <property type="match status" value="1"/>
</dbReference>
<dbReference type="Proteomes" id="UP001141327">
    <property type="component" value="Unassembled WGS sequence"/>
</dbReference>
<evidence type="ECO:0000259" key="1">
    <source>
        <dbReference type="PROSITE" id="PS50280"/>
    </source>
</evidence>